<sequence>MAGESRKTTNHDVIRKWVEKRGGRPATVKESKDTTGAGILRIDFPGYGGKEQLEEIDWETFFQKFEESKLAFLYQEETANGKESRFSKFVSRDSE</sequence>
<protein>
    <recommendedName>
        <fullName evidence="4">1,4-alpha-glucan branching enzyme</fullName>
    </recommendedName>
</protein>
<evidence type="ECO:0008006" key="4">
    <source>
        <dbReference type="Google" id="ProtNLM"/>
    </source>
</evidence>
<dbReference type="EMBL" id="QZKU01000144">
    <property type="protein sequence ID" value="RJP14334.1"/>
    <property type="molecule type" value="Genomic_DNA"/>
</dbReference>
<comment type="caution">
    <text evidence="2">The sequence shown here is derived from an EMBL/GenBank/DDBJ whole genome shotgun (WGS) entry which is preliminary data.</text>
</comment>
<evidence type="ECO:0000313" key="3">
    <source>
        <dbReference type="Proteomes" id="UP000265882"/>
    </source>
</evidence>
<organism evidence="2 3">
    <name type="scientific">Abyssobacteria bacterium (strain SURF_5)</name>
    <dbReference type="NCBI Taxonomy" id="2093360"/>
    <lineage>
        <taxon>Bacteria</taxon>
        <taxon>Pseudomonadati</taxon>
        <taxon>Candidatus Hydrogenedentota</taxon>
        <taxon>Candidatus Abyssobacteria</taxon>
    </lineage>
</organism>
<dbReference type="AlphaFoldDB" id="A0A3A4NH17"/>
<dbReference type="Proteomes" id="UP000265882">
    <property type="component" value="Unassembled WGS sequence"/>
</dbReference>
<evidence type="ECO:0000256" key="1">
    <source>
        <dbReference type="SAM" id="MobiDB-lite"/>
    </source>
</evidence>
<name>A0A3A4NH17_ABYX5</name>
<feature type="region of interest" description="Disordered" evidence="1">
    <location>
        <begin position="1"/>
        <end position="32"/>
    </location>
</feature>
<accession>A0A3A4NH17</accession>
<reference evidence="2 3" key="1">
    <citation type="journal article" date="2017" name="ISME J.">
        <title>Energy and carbon metabolisms in a deep terrestrial subsurface fluid microbial community.</title>
        <authorList>
            <person name="Momper L."/>
            <person name="Jungbluth S.P."/>
            <person name="Lee M.D."/>
            <person name="Amend J.P."/>
        </authorList>
    </citation>
    <scope>NUCLEOTIDE SEQUENCE [LARGE SCALE GENOMIC DNA]</scope>
    <source>
        <strain evidence="2">SURF_5</strain>
    </source>
</reference>
<evidence type="ECO:0000313" key="2">
    <source>
        <dbReference type="EMBL" id="RJP14334.1"/>
    </source>
</evidence>
<gene>
    <name evidence="2" type="ORF">C4520_21715</name>
</gene>
<proteinExistence type="predicted"/>